<evidence type="ECO:0000313" key="2">
    <source>
        <dbReference type="Proteomes" id="UP000838308"/>
    </source>
</evidence>
<dbReference type="Proteomes" id="UP000838308">
    <property type="component" value="Unassembled WGS sequence"/>
</dbReference>
<protein>
    <recommendedName>
        <fullName evidence="3">Spore coat protein</fullName>
    </recommendedName>
</protein>
<evidence type="ECO:0000313" key="1">
    <source>
        <dbReference type="EMBL" id="CAH2715976.1"/>
    </source>
</evidence>
<gene>
    <name evidence="1" type="ORF">BACCIP111895_03160</name>
</gene>
<dbReference type="EMBL" id="CALBWS010000022">
    <property type="protein sequence ID" value="CAH2715976.1"/>
    <property type="molecule type" value="Genomic_DNA"/>
</dbReference>
<comment type="caution">
    <text evidence="1">The sequence shown here is derived from an EMBL/GenBank/DDBJ whole genome shotgun (WGS) entry which is preliminary data.</text>
</comment>
<dbReference type="RefSeq" id="WP_248736238.1">
    <property type="nucleotide sequence ID" value="NZ_CALBWS010000022.1"/>
</dbReference>
<sequence>MKKEILLVITSFFLISLTAITGVYALEEKAKVVTISKEEADITGDGKAEVISLKGIPYQDEASYLKKVFIEVTASNMKTYTFPLDSGSKAALQLVDLNHDKVKDLFATVFTGGSGGIVVTYLYSLKDFVHTDLTVPDPLEMDANFLNGYKAEIKLLQTEKTYLFDLKDRKKYYKTLGLYYKGKLNEPTELAVNGFNSLKPIQLGGKKVGLKGCQRVTGVANADTIAIVESTWNYNRGHWNLINTEVKQERAN</sequence>
<evidence type="ECO:0008006" key="3">
    <source>
        <dbReference type="Google" id="ProtNLM"/>
    </source>
</evidence>
<reference evidence="1" key="1">
    <citation type="submission" date="2022-04" db="EMBL/GenBank/DDBJ databases">
        <authorList>
            <person name="Criscuolo A."/>
        </authorList>
    </citation>
    <scope>NUCLEOTIDE SEQUENCE</scope>
    <source>
        <strain evidence="1">CIP111895</strain>
    </source>
</reference>
<organism evidence="1 2">
    <name type="scientific">Neobacillus rhizosphaerae</name>
    <dbReference type="NCBI Taxonomy" id="2880965"/>
    <lineage>
        <taxon>Bacteria</taxon>
        <taxon>Bacillati</taxon>
        <taxon>Bacillota</taxon>
        <taxon>Bacilli</taxon>
        <taxon>Bacillales</taxon>
        <taxon>Bacillaceae</taxon>
        <taxon>Neobacillus</taxon>
    </lineage>
</organism>
<name>A0ABM9EUT3_9BACI</name>
<accession>A0ABM9EUT3</accession>
<proteinExistence type="predicted"/>
<keyword evidence="2" id="KW-1185">Reference proteome</keyword>